<reference evidence="2" key="2">
    <citation type="submission" date="2020-09" db="EMBL/GenBank/DDBJ databases">
        <authorList>
            <person name="Sun Q."/>
            <person name="Kim S."/>
        </authorList>
    </citation>
    <scope>NUCLEOTIDE SEQUENCE</scope>
    <source>
        <strain evidence="2">KCTC 42731</strain>
    </source>
</reference>
<accession>A0A919BM49</accession>
<evidence type="ECO:0000313" key="3">
    <source>
        <dbReference type="Proteomes" id="UP000623842"/>
    </source>
</evidence>
<feature type="compositionally biased region" description="Basic and acidic residues" evidence="1">
    <location>
        <begin position="76"/>
        <end position="92"/>
    </location>
</feature>
<sequence length="99" mass="11716">MDVIAELLPSSYLAKSENTAKDRKNKHQIKHKTKKHDTEQEESIQEEQTKEAAANWNSVERRSGEDRRQHQKNRGRWLDSRISPDRRKENVKKPLQISI</sequence>
<keyword evidence="3" id="KW-1185">Reference proteome</keyword>
<dbReference type="RefSeq" id="WP_189771799.1">
    <property type="nucleotide sequence ID" value="NZ_BNCK01000006.1"/>
</dbReference>
<dbReference type="Proteomes" id="UP000623842">
    <property type="component" value="Unassembled WGS sequence"/>
</dbReference>
<organism evidence="2 3">
    <name type="scientific">Thalassotalea marina</name>
    <dbReference type="NCBI Taxonomy" id="1673741"/>
    <lineage>
        <taxon>Bacteria</taxon>
        <taxon>Pseudomonadati</taxon>
        <taxon>Pseudomonadota</taxon>
        <taxon>Gammaproteobacteria</taxon>
        <taxon>Alteromonadales</taxon>
        <taxon>Colwelliaceae</taxon>
        <taxon>Thalassotalea</taxon>
    </lineage>
</organism>
<gene>
    <name evidence="2" type="ORF">GCM10017161_28150</name>
</gene>
<reference evidence="2" key="1">
    <citation type="journal article" date="2014" name="Int. J. Syst. Evol. Microbiol.">
        <title>Complete genome sequence of Corynebacterium casei LMG S-19264T (=DSM 44701T), isolated from a smear-ripened cheese.</title>
        <authorList>
            <consortium name="US DOE Joint Genome Institute (JGI-PGF)"/>
            <person name="Walter F."/>
            <person name="Albersmeier A."/>
            <person name="Kalinowski J."/>
            <person name="Ruckert C."/>
        </authorList>
    </citation>
    <scope>NUCLEOTIDE SEQUENCE</scope>
    <source>
        <strain evidence="2">KCTC 42731</strain>
    </source>
</reference>
<evidence type="ECO:0000313" key="2">
    <source>
        <dbReference type="EMBL" id="GHF98102.1"/>
    </source>
</evidence>
<evidence type="ECO:0000256" key="1">
    <source>
        <dbReference type="SAM" id="MobiDB-lite"/>
    </source>
</evidence>
<feature type="region of interest" description="Disordered" evidence="1">
    <location>
        <begin position="16"/>
        <end position="99"/>
    </location>
</feature>
<feature type="compositionally biased region" description="Basic residues" evidence="1">
    <location>
        <begin position="23"/>
        <end position="35"/>
    </location>
</feature>
<comment type="caution">
    <text evidence="2">The sequence shown here is derived from an EMBL/GenBank/DDBJ whole genome shotgun (WGS) entry which is preliminary data.</text>
</comment>
<protein>
    <submittedName>
        <fullName evidence="2">Uncharacterized protein</fullName>
    </submittedName>
</protein>
<dbReference type="EMBL" id="BNCK01000006">
    <property type="protein sequence ID" value="GHF98102.1"/>
    <property type="molecule type" value="Genomic_DNA"/>
</dbReference>
<proteinExistence type="predicted"/>
<feature type="compositionally biased region" description="Basic and acidic residues" evidence="1">
    <location>
        <begin position="59"/>
        <end position="68"/>
    </location>
</feature>
<dbReference type="AlphaFoldDB" id="A0A919BM49"/>
<name>A0A919BM49_9GAMM</name>